<keyword evidence="2" id="KW-1133">Transmembrane helix</keyword>
<evidence type="ECO:0000256" key="2">
    <source>
        <dbReference type="SAM" id="Phobius"/>
    </source>
</evidence>
<gene>
    <name evidence="3" type="ORF">Ae201684_007938</name>
</gene>
<dbReference type="EMBL" id="VJMJ01000094">
    <property type="protein sequence ID" value="KAF0735619.1"/>
    <property type="molecule type" value="Genomic_DNA"/>
</dbReference>
<feature type="compositionally biased region" description="Basic and acidic residues" evidence="1">
    <location>
        <begin position="53"/>
        <end position="63"/>
    </location>
</feature>
<evidence type="ECO:0000313" key="3">
    <source>
        <dbReference type="EMBL" id="KAF0735619.1"/>
    </source>
</evidence>
<evidence type="ECO:0000256" key="1">
    <source>
        <dbReference type="SAM" id="MobiDB-lite"/>
    </source>
</evidence>
<accession>A0A6G0X6I3</accession>
<keyword evidence="2" id="KW-0812">Transmembrane</keyword>
<comment type="caution">
    <text evidence="3">The sequence shown here is derived from an EMBL/GenBank/DDBJ whole genome shotgun (WGS) entry which is preliminary data.</text>
</comment>
<feature type="compositionally biased region" description="Acidic residues" evidence="1">
    <location>
        <begin position="64"/>
        <end position="90"/>
    </location>
</feature>
<name>A0A6G0X6I3_9STRA</name>
<protein>
    <submittedName>
        <fullName evidence="3">Uncharacterized protein</fullName>
    </submittedName>
</protein>
<evidence type="ECO:0000313" key="4">
    <source>
        <dbReference type="Proteomes" id="UP000481153"/>
    </source>
</evidence>
<organism evidence="3 4">
    <name type="scientific">Aphanomyces euteiches</name>
    <dbReference type="NCBI Taxonomy" id="100861"/>
    <lineage>
        <taxon>Eukaryota</taxon>
        <taxon>Sar</taxon>
        <taxon>Stramenopiles</taxon>
        <taxon>Oomycota</taxon>
        <taxon>Saprolegniomycetes</taxon>
        <taxon>Saprolegniales</taxon>
        <taxon>Verrucalvaceae</taxon>
        <taxon>Aphanomyces</taxon>
    </lineage>
</organism>
<sequence>MECEDDDTFPSAATPDMFSSVLEFYGRLLLYVAVLSVAYFIATSSMSQEEEEPKERPVLRQDLLDEEEDEGDDEESDGDDEDDDVEEVNTDDMTKSDGTRNRKKEKDPFPKGMNPLTYKQPKDEKVSFRDLHNAMLKRYKEKYPNHGPGQAKTVVDDDYDDEMKALLREHLGKKNNFFSFFF</sequence>
<dbReference type="VEuPathDB" id="FungiDB:AeMF1_002583"/>
<proteinExistence type="predicted"/>
<dbReference type="AlphaFoldDB" id="A0A6G0X6I3"/>
<dbReference type="Proteomes" id="UP000481153">
    <property type="component" value="Unassembled WGS sequence"/>
</dbReference>
<feature type="transmembrane region" description="Helical" evidence="2">
    <location>
        <begin position="24"/>
        <end position="42"/>
    </location>
</feature>
<reference evidence="3 4" key="1">
    <citation type="submission" date="2019-07" db="EMBL/GenBank/DDBJ databases">
        <title>Genomics analysis of Aphanomyces spp. identifies a new class of oomycete effector associated with host adaptation.</title>
        <authorList>
            <person name="Gaulin E."/>
        </authorList>
    </citation>
    <scope>NUCLEOTIDE SEQUENCE [LARGE SCALE GENOMIC DNA]</scope>
    <source>
        <strain evidence="3 4">ATCC 201684</strain>
    </source>
</reference>
<keyword evidence="4" id="KW-1185">Reference proteome</keyword>
<feature type="region of interest" description="Disordered" evidence="1">
    <location>
        <begin position="45"/>
        <end position="123"/>
    </location>
</feature>
<keyword evidence="2" id="KW-0472">Membrane</keyword>
<feature type="compositionally biased region" description="Basic and acidic residues" evidence="1">
    <location>
        <begin position="92"/>
        <end position="109"/>
    </location>
</feature>